<dbReference type="RefSeq" id="WP_147926131.1">
    <property type="nucleotide sequence ID" value="NZ_VKAC01000005.1"/>
</dbReference>
<name>A0A5C8ZGK5_9ACTN</name>
<keyword evidence="1" id="KW-0328">Glycosyltransferase</keyword>
<reference evidence="6 7" key="1">
    <citation type="submission" date="2019-07" db="EMBL/GenBank/DDBJ databases">
        <title>Quadrisphaera sp. strain DD2A genome sequencing and assembly.</title>
        <authorList>
            <person name="Kim I."/>
        </authorList>
    </citation>
    <scope>NUCLEOTIDE SEQUENCE [LARGE SCALE GENOMIC DNA]</scope>
    <source>
        <strain evidence="6 7">DD2A</strain>
    </source>
</reference>
<dbReference type="AlphaFoldDB" id="A0A5C8ZGK5"/>
<proteinExistence type="predicted"/>
<keyword evidence="2 6" id="KW-0808">Transferase</keyword>
<dbReference type="Pfam" id="PF13439">
    <property type="entry name" value="Glyco_transf_4"/>
    <property type="match status" value="1"/>
</dbReference>
<dbReference type="InterPro" id="IPR050194">
    <property type="entry name" value="Glycosyltransferase_grp1"/>
</dbReference>
<dbReference type="PANTHER" id="PTHR45947">
    <property type="entry name" value="SULFOQUINOVOSYL TRANSFERASE SQD2"/>
    <property type="match status" value="1"/>
</dbReference>
<dbReference type="GO" id="GO:0016757">
    <property type="term" value="F:glycosyltransferase activity"/>
    <property type="evidence" value="ECO:0007669"/>
    <property type="project" value="UniProtKB-KW"/>
</dbReference>
<protein>
    <submittedName>
        <fullName evidence="6">Glycosyltransferase family 4 protein</fullName>
    </submittedName>
</protein>
<evidence type="ECO:0000256" key="1">
    <source>
        <dbReference type="ARBA" id="ARBA00022676"/>
    </source>
</evidence>
<evidence type="ECO:0000256" key="2">
    <source>
        <dbReference type="ARBA" id="ARBA00022679"/>
    </source>
</evidence>
<dbReference type="PANTHER" id="PTHR45947:SF3">
    <property type="entry name" value="SULFOQUINOVOSYL TRANSFERASE SQD2"/>
    <property type="match status" value="1"/>
</dbReference>
<sequence length="412" mass="43151">MTQPRVTIVHERFTEYAGSEAVVEALARQWPAAPLLAPVAAPGVLPADLEARLSSTRLSRLLRGSGYAHLLPALPVAMRSLRLPDADVVVASHHAFATQVALSSSGSRVPVVAYVHTPARWVWEASMRTSEGSGPGVAGLAAFSAVFKPFDVRAAQRVHTLVANSTFVAERIRRWWGREAHVVAPPVNTGYFSPAPAGPREDFFLLAGRMVPYKRPDLAVKAAARAGVRLVVAGEGRSRAEVEALAGPRTEFVGRVSDAGLRDLFRRCRALLMPGVEDFGIVPVEAMACGAPVIAAGEGGALDTVVPGLSGVLVPPAGPDGEVDAWAQALAAFDPAAFDPARVRRHAEGFSRTSFAFQMQAVVDGVLGTAPVPAQRQQVHLPPSAAARPATPLRAAPSGAACATPASATPSR</sequence>
<dbReference type="Proteomes" id="UP000321234">
    <property type="component" value="Unassembled WGS sequence"/>
</dbReference>
<evidence type="ECO:0000259" key="4">
    <source>
        <dbReference type="Pfam" id="PF00534"/>
    </source>
</evidence>
<dbReference type="Pfam" id="PF00534">
    <property type="entry name" value="Glycos_transf_1"/>
    <property type="match status" value="1"/>
</dbReference>
<keyword evidence="7" id="KW-1185">Reference proteome</keyword>
<accession>A0A5C8ZGK5</accession>
<dbReference type="InterPro" id="IPR001296">
    <property type="entry name" value="Glyco_trans_1"/>
</dbReference>
<feature type="compositionally biased region" description="Low complexity" evidence="3">
    <location>
        <begin position="381"/>
        <end position="412"/>
    </location>
</feature>
<dbReference type="OrthoDB" id="9801573at2"/>
<evidence type="ECO:0000259" key="5">
    <source>
        <dbReference type="Pfam" id="PF13439"/>
    </source>
</evidence>
<dbReference type="SUPFAM" id="SSF53756">
    <property type="entry name" value="UDP-Glycosyltransferase/glycogen phosphorylase"/>
    <property type="match status" value="1"/>
</dbReference>
<evidence type="ECO:0000313" key="6">
    <source>
        <dbReference type="EMBL" id="TXR56338.1"/>
    </source>
</evidence>
<feature type="domain" description="Glycosyl transferase family 1" evidence="4">
    <location>
        <begin position="200"/>
        <end position="326"/>
    </location>
</feature>
<dbReference type="InterPro" id="IPR028098">
    <property type="entry name" value="Glyco_trans_4-like_N"/>
</dbReference>
<feature type="region of interest" description="Disordered" evidence="3">
    <location>
        <begin position="377"/>
        <end position="412"/>
    </location>
</feature>
<organism evidence="6 7">
    <name type="scientific">Quadrisphaera setariae</name>
    <dbReference type="NCBI Taxonomy" id="2593304"/>
    <lineage>
        <taxon>Bacteria</taxon>
        <taxon>Bacillati</taxon>
        <taxon>Actinomycetota</taxon>
        <taxon>Actinomycetes</taxon>
        <taxon>Kineosporiales</taxon>
        <taxon>Kineosporiaceae</taxon>
        <taxon>Quadrisphaera</taxon>
    </lineage>
</organism>
<dbReference type="EMBL" id="VKAC01000005">
    <property type="protein sequence ID" value="TXR56338.1"/>
    <property type="molecule type" value="Genomic_DNA"/>
</dbReference>
<dbReference type="GO" id="GO:1901137">
    <property type="term" value="P:carbohydrate derivative biosynthetic process"/>
    <property type="evidence" value="ECO:0007669"/>
    <property type="project" value="UniProtKB-ARBA"/>
</dbReference>
<dbReference type="Gene3D" id="3.40.50.2000">
    <property type="entry name" value="Glycogen Phosphorylase B"/>
    <property type="match status" value="2"/>
</dbReference>
<feature type="domain" description="Glycosyltransferase subfamily 4-like N-terminal" evidence="5">
    <location>
        <begin position="18"/>
        <end position="189"/>
    </location>
</feature>
<comment type="caution">
    <text evidence="6">The sequence shown here is derived from an EMBL/GenBank/DDBJ whole genome shotgun (WGS) entry which is preliminary data.</text>
</comment>
<evidence type="ECO:0000313" key="7">
    <source>
        <dbReference type="Proteomes" id="UP000321234"/>
    </source>
</evidence>
<gene>
    <name evidence="6" type="ORF">FMM08_09505</name>
</gene>
<evidence type="ECO:0000256" key="3">
    <source>
        <dbReference type="SAM" id="MobiDB-lite"/>
    </source>
</evidence>